<organism evidence="1 2">
    <name type="scientific">Armillaria novae-zelandiae</name>
    <dbReference type="NCBI Taxonomy" id="153914"/>
    <lineage>
        <taxon>Eukaryota</taxon>
        <taxon>Fungi</taxon>
        <taxon>Dikarya</taxon>
        <taxon>Basidiomycota</taxon>
        <taxon>Agaricomycotina</taxon>
        <taxon>Agaricomycetes</taxon>
        <taxon>Agaricomycetidae</taxon>
        <taxon>Agaricales</taxon>
        <taxon>Marasmiineae</taxon>
        <taxon>Physalacriaceae</taxon>
        <taxon>Armillaria</taxon>
    </lineage>
</organism>
<keyword evidence="2" id="KW-1185">Reference proteome</keyword>
<comment type="caution">
    <text evidence="1">The sequence shown here is derived from an EMBL/GenBank/DDBJ whole genome shotgun (WGS) entry which is preliminary data.</text>
</comment>
<gene>
    <name evidence="1" type="ORF">IW261DRAFT_1429016</name>
</gene>
<reference evidence="1" key="1">
    <citation type="submission" date="2023-06" db="EMBL/GenBank/DDBJ databases">
        <authorList>
            <consortium name="Lawrence Berkeley National Laboratory"/>
            <person name="Ahrendt S."/>
            <person name="Sahu N."/>
            <person name="Indic B."/>
            <person name="Wong-Bajracharya J."/>
            <person name="Merenyi Z."/>
            <person name="Ke H.-M."/>
            <person name="Monk M."/>
            <person name="Kocsube S."/>
            <person name="Drula E."/>
            <person name="Lipzen A."/>
            <person name="Balint B."/>
            <person name="Henrissat B."/>
            <person name="Andreopoulos B."/>
            <person name="Martin F.M."/>
            <person name="Harder C.B."/>
            <person name="Rigling D."/>
            <person name="Ford K.L."/>
            <person name="Foster G.D."/>
            <person name="Pangilinan J."/>
            <person name="Papanicolaou A."/>
            <person name="Barry K."/>
            <person name="LaButti K."/>
            <person name="Viragh M."/>
            <person name="Koriabine M."/>
            <person name="Yan M."/>
            <person name="Riley R."/>
            <person name="Champramary S."/>
            <person name="Plett K.L."/>
            <person name="Tsai I.J."/>
            <person name="Slot J."/>
            <person name="Sipos G."/>
            <person name="Plett J."/>
            <person name="Nagy L.G."/>
            <person name="Grigoriev I.V."/>
        </authorList>
    </citation>
    <scope>NUCLEOTIDE SEQUENCE</scope>
    <source>
        <strain evidence="1">ICMP 16352</strain>
    </source>
</reference>
<dbReference type="Proteomes" id="UP001175227">
    <property type="component" value="Unassembled WGS sequence"/>
</dbReference>
<accession>A0AA39N7D4</accession>
<sequence>MYQLSRKVAATCIVQASFGFVLVCDISTKEPFYSHSSLRILRNAVRSPSQPTMHFHPAAYIDVAILRTRREEFVFTTKERLTTGIRPVGPGYKGKFCAYQIKFGRRLWSNPFQGVGGGQTMQGFMFANVMNVHGFAIFISDVFFELVQIWLHNSKHTTIIRAGAGNEEIWHMPYLYY</sequence>
<name>A0AA39N7D4_9AGAR</name>
<evidence type="ECO:0000313" key="1">
    <source>
        <dbReference type="EMBL" id="KAK0460338.1"/>
    </source>
</evidence>
<proteinExistence type="predicted"/>
<protein>
    <submittedName>
        <fullName evidence="1">Uncharacterized protein</fullName>
    </submittedName>
</protein>
<dbReference type="AlphaFoldDB" id="A0AA39N7D4"/>
<dbReference type="EMBL" id="JAUEPR010000178">
    <property type="protein sequence ID" value="KAK0460338.1"/>
    <property type="molecule type" value="Genomic_DNA"/>
</dbReference>
<evidence type="ECO:0000313" key="2">
    <source>
        <dbReference type="Proteomes" id="UP001175227"/>
    </source>
</evidence>